<evidence type="ECO:0000256" key="7">
    <source>
        <dbReference type="ARBA" id="ARBA00025800"/>
    </source>
</evidence>
<name>A0A9P5GTI7_9HYPO</name>
<accession>A0A9P5GTI7</accession>
<dbReference type="InterPro" id="IPR011691">
    <property type="entry name" value="Vesicle_transpt_SFT2"/>
</dbReference>
<feature type="region of interest" description="Disordered" evidence="9">
    <location>
        <begin position="81"/>
        <end position="114"/>
    </location>
</feature>
<evidence type="ECO:0000313" key="10">
    <source>
        <dbReference type="EMBL" id="KAF7538109.1"/>
    </source>
</evidence>
<evidence type="ECO:0000256" key="2">
    <source>
        <dbReference type="ARBA" id="ARBA00022448"/>
    </source>
</evidence>
<keyword evidence="2 8" id="KW-0813">Transport</keyword>
<feature type="transmembrane region" description="Helical" evidence="8">
    <location>
        <begin position="344"/>
        <end position="364"/>
    </location>
</feature>
<reference evidence="10" key="1">
    <citation type="submission" date="2020-03" db="EMBL/GenBank/DDBJ databases">
        <title>Draft Genome Sequence of Cylindrodendrum hubeiense.</title>
        <authorList>
            <person name="Buettner E."/>
            <person name="Kellner H."/>
        </authorList>
    </citation>
    <scope>NUCLEOTIDE SEQUENCE</scope>
    <source>
        <strain evidence="10">IHI 201604</strain>
    </source>
</reference>
<feature type="transmembrane region" description="Helical" evidence="8">
    <location>
        <begin position="400"/>
        <end position="421"/>
    </location>
</feature>
<comment type="caution">
    <text evidence="10">The sequence shown here is derived from an EMBL/GenBank/DDBJ whole genome shotgun (WGS) entry which is preliminary data.</text>
</comment>
<keyword evidence="4 8" id="KW-0653">Protein transport</keyword>
<proteinExistence type="inferred from homology"/>
<evidence type="ECO:0000256" key="5">
    <source>
        <dbReference type="ARBA" id="ARBA00022989"/>
    </source>
</evidence>
<keyword evidence="5 8" id="KW-1133">Transmembrane helix</keyword>
<dbReference type="GO" id="GO:0000139">
    <property type="term" value="C:Golgi membrane"/>
    <property type="evidence" value="ECO:0007669"/>
    <property type="project" value="UniProtKB-SubCell"/>
</dbReference>
<organism evidence="10 11">
    <name type="scientific">Cylindrodendrum hubeiense</name>
    <dbReference type="NCBI Taxonomy" id="595255"/>
    <lineage>
        <taxon>Eukaryota</taxon>
        <taxon>Fungi</taxon>
        <taxon>Dikarya</taxon>
        <taxon>Ascomycota</taxon>
        <taxon>Pezizomycotina</taxon>
        <taxon>Sordariomycetes</taxon>
        <taxon>Hypocreomycetidae</taxon>
        <taxon>Hypocreales</taxon>
        <taxon>Nectriaceae</taxon>
        <taxon>Cylindrodendrum</taxon>
    </lineage>
</organism>
<feature type="transmembrane region" description="Helical" evidence="8">
    <location>
        <begin position="311"/>
        <end position="332"/>
    </location>
</feature>
<evidence type="ECO:0000256" key="3">
    <source>
        <dbReference type="ARBA" id="ARBA00022692"/>
    </source>
</evidence>
<evidence type="ECO:0000256" key="4">
    <source>
        <dbReference type="ARBA" id="ARBA00022927"/>
    </source>
</evidence>
<dbReference type="PANTHER" id="PTHR23137">
    <property type="entry name" value="VESICLE TRANSPORT PROTEIN-RELATED"/>
    <property type="match status" value="1"/>
</dbReference>
<evidence type="ECO:0000256" key="6">
    <source>
        <dbReference type="ARBA" id="ARBA00023136"/>
    </source>
</evidence>
<dbReference type="EMBL" id="JAANBB010000610">
    <property type="protein sequence ID" value="KAF7538109.1"/>
    <property type="molecule type" value="Genomic_DNA"/>
</dbReference>
<comment type="function">
    <text evidence="8">Nonessential protein required for the fusion of transport vesicles derived from the endocytic pathway with the Golgi complex.</text>
</comment>
<gene>
    <name evidence="10" type="ORF">G7Z17_g12711</name>
</gene>
<dbReference type="OrthoDB" id="660759at2759"/>
<evidence type="ECO:0000313" key="11">
    <source>
        <dbReference type="Proteomes" id="UP000722485"/>
    </source>
</evidence>
<comment type="similarity">
    <text evidence="7 8">Belongs to the SFT2 family.</text>
</comment>
<dbReference type="GO" id="GO:0016192">
    <property type="term" value="P:vesicle-mediated transport"/>
    <property type="evidence" value="ECO:0007669"/>
    <property type="project" value="InterPro"/>
</dbReference>
<sequence length="445" mass="48450">MFYLLRPRGGGIQEERLFSCSAVRASLGAWNLQPRLSLPSTLQDSGLRAPGWASHVAGARPEVRLHPIPIPVGPLTSYDAVATGSRRPKVAKGGQGRAETRRRRQQGKAPQGQASSWLPICPLYLPSQGVPRRLSPLAYRPLPSPVVIANFVRNARSPAQASIANTLPSLPCPNSVVSGQQPSVELLSPPGRLTFFSSTRSSHPPSRSRTCVRAIDVAVPSPVEPAPLVPAAMASNTFRDSINSLGWSRRDEPVNTSQQSGLLSSIQNLNPFGDRGYVRLPTAEGPGAPLPQPTRREEEEGWFVLSRWDRLMVFGACNLAALACFVICFTLFPVLSLRPRKFVILWSVGSMMFLASFAAMMGPMNYFYHLFSAPRLPFTAAYFGSIILTLVFALKLHSTILTLFSALIQLACLAWYLVSYFPMGSTGLRLATSFGARQATSWMSG</sequence>
<evidence type="ECO:0000256" key="1">
    <source>
        <dbReference type="ARBA" id="ARBA00004141"/>
    </source>
</evidence>
<keyword evidence="8" id="KW-0333">Golgi apparatus</keyword>
<dbReference type="Proteomes" id="UP000722485">
    <property type="component" value="Unassembled WGS sequence"/>
</dbReference>
<comment type="subcellular location">
    <subcellularLocation>
        <location evidence="8">Golgi apparatus membrane</location>
        <topology evidence="8">Multi-pass membrane protein</topology>
    </subcellularLocation>
    <subcellularLocation>
        <location evidence="1">Membrane</location>
        <topology evidence="1">Multi-pass membrane protein</topology>
    </subcellularLocation>
</comment>
<keyword evidence="3 8" id="KW-0812">Transmembrane</keyword>
<keyword evidence="6 8" id="KW-0472">Membrane</keyword>
<feature type="transmembrane region" description="Helical" evidence="8">
    <location>
        <begin position="376"/>
        <end position="394"/>
    </location>
</feature>
<dbReference type="AlphaFoldDB" id="A0A9P5GTI7"/>
<evidence type="ECO:0000256" key="9">
    <source>
        <dbReference type="SAM" id="MobiDB-lite"/>
    </source>
</evidence>
<dbReference type="InterPro" id="IPR007305">
    <property type="entry name" value="Vesicle_transpt_Got1/SFT2"/>
</dbReference>
<dbReference type="PANTHER" id="PTHR23137:SF36">
    <property type="entry name" value="VESICLE TRANSPORT PROTEIN SFT2C"/>
    <property type="match status" value="1"/>
</dbReference>
<protein>
    <recommendedName>
        <fullName evidence="8">Protein transport protein SFT2</fullName>
    </recommendedName>
</protein>
<dbReference type="Pfam" id="PF04178">
    <property type="entry name" value="Got1"/>
    <property type="match status" value="1"/>
</dbReference>
<keyword evidence="11" id="KW-1185">Reference proteome</keyword>
<dbReference type="GO" id="GO:0015031">
    <property type="term" value="P:protein transport"/>
    <property type="evidence" value="ECO:0007669"/>
    <property type="project" value="UniProtKB-KW"/>
</dbReference>
<evidence type="ECO:0000256" key="8">
    <source>
        <dbReference type="RuleBase" id="RU363111"/>
    </source>
</evidence>